<keyword evidence="6" id="KW-0966">Cell projection</keyword>
<feature type="domain" description="Flagellin N-terminal" evidence="5">
    <location>
        <begin position="8"/>
        <end position="143"/>
    </location>
</feature>
<sequence>MLRVTQASMYTNTVNALQSQYNTLGSIQEQSTSGSRVNRPSEDPSATYRDLLFGTQLSEVDSLVRTTDLAAQRMQMAETNLGVMEQKMLDAQQMVLIYGNNYQEGQPSVYQAASREALALYEDIFSSANAKLDGVPLFSGANTDVPFDESVLTTTSVKKRADNSGSFVSAGSDFSAALNGTPSDIPLSARIIYRTTDDAGTALATPQYQVDVNGETLGPFDSTGFPQEIDLGNGTTFTAGSEPADKDAFYFEVVPDYQGGDADREVRIADNQRLDGNVTGAEIIEGTGNGRDENLFGSLAGLRGALLRADSEEVSAWLTPVQEGRAQVQDLQAITGVRTVLMESVNDSLELDSDTLQTSKAINVDVDAFEIYSRLQQTSQSMQMMAVSERQVLDTSLLDFIR</sequence>
<comment type="subcellular location">
    <subcellularLocation>
        <location evidence="1">Bacterial flagellum</location>
    </subcellularLocation>
    <subcellularLocation>
        <location evidence="2">Secreted</location>
    </subcellularLocation>
</comment>
<dbReference type="AlphaFoldDB" id="A0A1S7LMR9"/>
<dbReference type="GO" id="GO:0009288">
    <property type="term" value="C:bacterial-type flagellum"/>
    <property type="evidence" value="ECO:0007669"/>
    <property type="project" value="UniProtKB-SubCell"/>
</dbReference>
<proteinExistence type="inferred from homology"/>
<evidence type="ECO:0000256" key="3">
    <source>
        <dbReference type="ARBA" id="ARBA00005709"/>
    </source>
</evidence>
<organism evidence="6">
    <name type="scientific">Magnetococcus massalia (strain MO-1)</name>
    <dbReference type="NCBI Taxonomy" id="451514"/>
    <lineage>
        <taxon>Bacteria</taxon>
        <taxon>Pseudomonadati</taxon>
        <taxon>Pseudomonadota</taxon>
        <taxon>Magnetococcia</taxon>
        <taxon>Magnetococcales</taxon>
        <taxon>Magnetococcaceae</taxon>
        <taxon>Magnetococcus</taxon>
    </lineage>
</organism>
<accession>A0A1S7LMR9</accession>
<dbReference type="PANTHER" id="PTHR42792:SF1">
    <property type="entry name" value="FLAGELLAR HOOK-ASSOCIATED PROTEIN 3"/>
    <property type="match status" value="1"/>
</dbReference>
<reference evidence="6" key="1">
    <citation type="submission" date="2015-04" db="EMBL/GenBank/DDBJ databases">
        <authorList>
            <person name="Syromyatnikov M.Y."/>
            <person name="Popov V.N."/>
        </authorList>
    </citation>
    <scope>NUCLEOTIDE SEQUENCE</scope>
    <source>
        <strain evidence="6">MO-1</strain>
    </source>
</reference>
<dbReference type="EMBL" id="LO017727">
    <property type="protein sequence ID" value="CRH07713.1"/>
    <property type="molecule type" value="Genomic_DNA"/>
</dbReference>
<gene>
    <name evidence="6" type="ORF">MAGMO_3577</name>
</gene>
<dbReference type="InterPro" id="IPR001492">
    <property type="entry name" value="Flagellin"/>
</dbReference>
<dbReference type="PANTHER" id="PTHR42792">
    <property type="entry name" value="FLAGELLIN"/>
    <property type="match status" value="1"/>
</dbReference>
<dbReference type="Gene3D" id="1.20.1330.10">
    <property type="entry name" value="f41 fragment of flagellin, N-terminal domain"/>
    <property type="match status" value="2"/>
</dbReference>
<evidence type="ECO:0000256" key="1">
    <source>
        <dbReference type="ARBA" id="ARBA00004365"/>
    </source>
</evidence>
<keyword evidence="6" id="KW-0969">Cilium</keyword>
<name>A0A1S7LMR9_MAGMO</name>
<dbReference type="SUPFAM" id="SSF64518">
    <property type="entry name" value="Phase 1 flagellin"/>
    <property type="match status" value="1"/>
</dbReference>
<comment type="similarity">
    <text evidence="3">Belongs to the bacterial flagellin family.</text>
</comment>
<dbReference type="InterPro" id="IPR001029">
    <property type="entry name" value="Flagellin_N"/>
</dbReference>
<keyword evidence="6" id="KW-0282">Flagellum</keyword>
<dbReference type="Pfam" id="PF00669">
    <property type="entry name" value="Flagellin_N"/>
    <property type="match status" value="1"/>
</dbReference>
<protein>
    <submittedName>
        <fullName evidence="6">Putative Flagellar hook-associated protein 3 (FlgL)</fullName>
    </submittedName>
</protein>
<dbReference type="GO" id="GO:0005198">
    <property type="term" value="F:structural molecule activity"/>
    <property type="evidence" value="ECO:0007669"/>
    <property type="project" value="InterPro"/>
</dbReference>
<evidence type="ECO:0000256" key="2">
    <source>
        <dbReference type="ARBA" id="ARBA00004613"/>
    </source>
</evidence>
<evidence type="ECO:0000313" key="6">
    <source>
        <dbReference type="EMBL" id="CRH07713.1"/>
    </source>
</evidence>
<evidence type="ECO:0000259" key="5">
    <source>
        <dbReference type="Pfam" id="PF00669"/>
    </source>
</evidence>
<dbReference type="GO" id="GO:0005576">
    <property type="term" value="C:extracellular region"/>
    <property type="evidence" value="ECO:0007669"/>
    <property type="project" value="UniProtKB-SubCell"/>
</dbReference>
<evidence type="ECO:0000256" key="4">
    <source>
        <dbReference type="ARBA" id="ARBA00023143"/>
    </source>
</evidence>
<keyword evidence="4" id="KW-0975">Bacterial flagellum</keyword>